<name>A0A9W9TFI8_PENCI</name>
<dbReference type="PROSITE" id="PS50011">
    <property type="entry name" value="PROTEIN_KINASE_DOM"/>
    <property type="match status" value="1"/>
</dbReference>
<dbReference type="RefSeq" id="XP_056495774.1">
    <property type="nucleotide sequence ID" value="XM_056648643.1"/>
</dbReference>
<reference evidence="6" key="2">
    <citation type="journal article" date="2023" name="IMA Fungus">
        <title>Comparative genomic study of the Penicillium genus elucidates a diverse pangenome and 15 lateral gene transfer events.</title>
        <authorList>
            <person name="Petersen C."/>
            <person name="Sorensen T."/>
            <person name="Nielsen M.R."/>
            <person name="Sondergaard T.E."/>
            <person name="Sorensen J.L."/>
            <person name="Fitzpatrick D.A."/>
            <person name="Frisvad J.C."/>
            <person name="Nielsen K.L."/>
        </authorList>
    </citation>
    <scope>NUCLEOTIDE SEQUENCE</scope>
    <source>
        <strain evidence="6">IBT 23319</strain>
    </source>
</reference>
<dbReference type="Proteomes" id="UP001147733">
    <property type="component" value="Unassembled WGS sequence"/>
</dbReference>
<keyword evidence="3" id="KW-0067">ATP-binding</keyword>
<dbReference type="GO" id="GO:0004672">
    <property type="term" value="F:protein kinase activity"/>
    <property type="evidence" value="ECO:0007669"/>
    <property type="project" value="InterPro"/>
</dbReference>
<dbReference type="PANTHER" id="PTHR45832">
    <property type="entry name" value="SERINE/THREONINE-PROTEIN KINASE SAMKA-RELATED-RELATED"/>
    <property type="match status" value="1"/>
</dbReference>
<accession>A0A9W9TFI8</accession>
<feature type="region of interest" description="Disordered" evidence="4">
    <location>
        <begin position="1"/>
        <end position="27"/>
    </location>
</feature>
<dbReference type="PANTHER" id="PTHR45832:SF22">
    <property type="entry name" value="SERINE_THREONINE-PROTEIN KINASE SAMKA-RELATED"/>
    <property type="match status" value="1"/>
</dbReference>
<dbReference type="Gene3D" id="1.10.510.10">
    <property type="entry name" value="Transferase(Phosphotransferase) domain 1"/>
    <property type="match status" value="1"/>
</dbReference>
<comment type="similarity">
    <text evidence="1">Belongs to the protein kinase superfamily. STE Ser/Thr protein kinase family. STE20 subfamily.</text>
</comment>
<dbReference type="AlphaFoldDB" id="A0A9W9TFI8"/>
<dbReference type="OrthoDB" id="4062651at2759"/>
<dbReference type="GO" id="GO:0005524">
    <property type="term" value="F:ATP binding"/>
    <property type="evidence" value="ECO:0007669"/>
    <property type="project" value="UniProtKB-KW"/>
</dbReference>
<feature type="compositionally biased region" description="Polar residues" evidence="4">
    <location>
        <begin position="8"/>
        <end position="19"/>
    </location>
</feature>
<evidence type="ECO:0000256" key="2">
    <source>
        <dbReference type="ARBA" id="ARBA00022741"/>
    </source>
</evidence>
<proteinExistence type="inferred from homology"/>
<dbReference type="SMART" id="SM00220">
    <property type="entry name" value="S_TKc"/>
    <property type="match status" value="1"/>
</dbReference>
<dbReference type="InterPro" id="IPR000719">
    <property type="entry name" value="Prot_kinase_dom"/>
</dbReference>
<sequence>MAGIPSPQDMSNRASQFPRTGTKRAVENLERVVQDTSQSARRLKKSQTTPISRSIFAKEYKSPWEHYQKTFKLNQAGHGLVVHGKNATFAEGVMKEIKSIGEEELEKIKSYSHENLVQMQRVFYDEGAVFLLYEIMDVTLAQISNSPLGRLQAYEVAAFSQEVLAGVDYIHRVLGIVHGKINSDSILLSTSGAVKIANVGNAMLHSDSHQKEQDDLKALGKIVQECLDHTLFSQKEEQHKTRPWESNVVNFVKSTHHKSAKWLLQHDFLKLSPGSSCLKPYIRLAREVGAKEVGMVKQ</sequence>
<keyword evidence="2" id="KW-0547">Nucleotide-binding</keyword>
<gene>
    <name evidence="6" type="ORF">N7469_009738</name>
</gene>
<evidence type="ECO:0000313" key="6">
    <source>
        <dbReference type="EMBL" id="KAJ5220851.1"/>
    </source>
</evidence>
<evidence type="ECO:0000313" key="7">
    <source>
        <dbReference type="Proteomes" id="UP001147733"/>
    </source>
</evidence>
<evidence type="ECO:0000256" key="3">
    <source>
        <dbReference type="ARBA" id="ARBA00022840"/>
    </source>
</evidence>
<evidence type="ECO:0000256" key="4">
    <source>
        <dbReference type="SAM" id="MobiDB-lite"/>
    </source>
</evidence>
<keyword evidence="7" id="KW-1185">Reference proteome</keyword>
<dbReference type="InterPro" id="IPR011009">
    <property type="entry name" value="Kinase-like_dom_sf"/>
</dbReference>
<evidence type="ECO:0000256" key="1">
    <source>
        <dbReference type="ARBA" id="ARBA00008874"/>
    </source>
</evidence>
<evidence type="ECO:0000259" key="5">
    <source>
        <dbReference type="PROSITE" id="PS50011"/>
    </source>
</evidence>
<keyword evidence="6" id="KW-0418">Kinase</keyword>
<dbReference type="SUPFAM" id="SSF56112">
    <property type="entry name" value="Protein kinase-like (PK-like)"/>
    <property type="match status" value="1"/>
</dbReference>
<protein>
    <submittedName>
        <fullName evidence="6">Kinase-like protein</fullName>
    </submittedName>
</protein>
<dbReference type="EMBL" id="JAPQKT010000009">
    <property type="protein sequence ID" value="KAJ5220851.1"/>
    <property type="molecule type" value="Genomic_DNA"/>
</dbReference>
<reference evidence="6" key="1">
    <citation type="submission" date="2022-11" db="EMBL/GenBank/DDBJ databases">
        <authorList>
            <person name="Petersen C."/>
        </authorList>
    </citation>
    <scope>NUCLEOTIDE SEQUENCE</scope>
    <source>
        <strain evidence="6">IBT 23319</strain>
    </source>
</reference>
<keyword evidence="6" id="KW-0808">Transferase</keyword>
<comment type="caution">
    <text evidence="6">The sequence shown here is derived from an EMBL/GenBank/DDBJ whole genome shotgun (WGS) entry which is preliminary data.</text>
</comment>
<dbReference type="GeneID" id="81387810"/>
<dbReference type="Pfam" id="PF00069">
    <property type="entry name" value="Pkinase"/>
    <property type="match status" value="1"/>
</dbReference>
<feature type="domain" description="Protein kinase" evidence="5">
    <location>
        <begin position="67"/>
        <end position="298"/>
    </location>
</feature>
<organism evidence="6 7">
    <name type="scientific">Penicillium citrinum</name>
    <dbReference type="NCBI Taxonomy" id="5077"/>
    <lineage>
        <taxon>Eukaryota</taxon>
        <taxon>Fungi</taxon>
        <taxon>Dikarya</taxon>
        <taxon>Ascomycota</taxon>
        <taxon>Pezizomycotina</taxon>
        <taxon>Eurotiomycetes</taxon>
        <taxon>Eurotiomycetidae</taxon>
        <taxon>Eurotiales</taxon>
        <taxon>Aspergillaceae</taxon>
        <taxon>Penicillium</taxon>
    </lineage>
</organism>
<dbReference type="InterPro" id="IPR051931">
    <property type="entry name" value="PAK3-like"/>
</dbReference>